<keyword evidence="2" id="KW-1185">Reference proteome</keyword>
<name>E6X3S0_CELAD</name>
<gene>
    <name evidence="1" type="ordered locus">Celal_0896</name>
</gene>
<organism evidence="1 2">
    <name type="scientific">Cellulophaga algicola (strain DSM 14237 / IC166 / ACAM 630)</name>
    <dbReference type="NCBI Taxonomy" id="688270"/>
    <lineage>
        <taxon>Bacteria</taxon>
        <taxon>Pseudomonadati</taxon>
        <taxon>Bacteroidota</taxon>
        <taxon>Flavobacteriia</taxon>
        <taxon>Flavobacteriales</taxon>
        <taxon>Flavobacteriaceae</taxon>
        <taxon>Cellulophaga</taxon>
    </lineage>
</organism>
<evidence type="ECO:0000313" key="1">
    <source>
        <dbReference type="EMBL" id="ADV48223.1"/>
    </source>
</evidence>
<dbReference type="AlphaFoldDB" id="E6X3S0"/>
<protein>
    <recommendedName>
        <fullName evidence="3">Carboxypeptidase-like regulatory domain-containing protein</fullName>
    </recommendedName>
</protein>
<dbReference type="OrthoDB" id="1078909at2"/>
<dbReference type="EMBL" id="CP002453">
    <property type="protein sequence ID" value="ADV48223.1"/>
    <property type="molecule type" value="Genomic_DNA"/>
</dbReference>
<dbReference type="Proteomes" id="UP000008634">
    <property type="component" value="Chromosome"/>
</dbReference>
<sequence>MFMYAQKSNVLFLDQQSEEPIIGLQIFSENGSFVANTNSKGVFELDIKMLQQGGVKSIIAYNTDYVSLEFKLNEVPSLVYLKRNEMIQLDPVTVSARKLSKYFTVKAYFRSWKLENGKLIRYGDGLVSYRLPYADVRDNYSTGVKSNFSAYRTFNADAVKQKSRIIRIEFLGDDYLNVSRIPKNDLLKSRLYYEVDSIKDGYGAIYNEGKRIGFANFDENNVAQEINVHRAFEGEDSEKIVFWEISGKSTMIEKWTGVGEARHPNYLFNNYKKAVKAKDKFSYIETVTEIFIDDAIIDGDQRPENSKKDIDGDRSFYTTNYWEELLMKYPLPSEITSQLIEVNENKNIYK</sequence>
<dbReference type="HOGENOM" id="CLU_791528_0_0_10"/>
<dbReference type="RefSeq" id="WP_013549712.1">
    <property type="nucleotide sequence ID" value="NC_014934.1"/>
</dbReference>
<reference evidence="1 2" key="1">
    <citation type="journal article" date="2010" name="Stand. Genomic Sci.">
        <title>Complete genome sequence of Cellulophaga algicola type strain (IC166).</title>
        <authorList>
            <person name="Abt B."/>
            <person name="Lu M."/>
            <person name="Misra M."/>
            <person name="Han C."/>
            <person name="Nolan M."/>
            <person name="Lucas S."/>
            <person name="Hammon N."/>
            <person name="Deshpande S."/>
            <person name="Cheng J.F."/>
            <person name="Tapia R."/>
            <person name="Goodwin L."/>
            <person name="Pitluck S."/>
            <person name="Liolios K."/>
            <person name="Pagani I."/>
            <person name="Ivanova N."/>
            <person name="Mavromatis K."/>
            <person name="Ovchinikova G."/>
            <person name="Pati A."/>
            <person name="Chen A."/>
            <person name="Palaniappan K."/>
            <person name="Land M."/>
            <person name="Hauser L."/>
            <person name="Chang Y.J."/>
            <person name="Jeffries C.D."/>
            <person name="Detter J.C."/>
            <person name="Brambilla E."/>
            <person name="Rohde M."/>
            <person name="Tindall B.J."/>
            <person name="Goker M."/>
            <person name="Woyke T."/>
            <person name="Bristow J."/>
            <person name="Eisen J.A."/>
            <person name="Markowitz V."/>
            <person name="Hugenholtz P."/>
            <person name="Kyrpides N.C."/>
            <person name="Klenk H.P."/>
            <person name="Lapidus A."/>
        </authorList>
    </citation>
    <scope>NUCLEOTIDE SEQUENCE [LARGE SCALE GENOMIC DNA]</scope>
    <source>
        <strain evidence="2">DSM 14237 / IC166 / ACAM 630</strain>
    </source>
</reference>
<dbReference type="KEGG" id="cao:Celal_0896"/>
<proteinExistence type="predicted"/>
<evidence type="ECO:0000313" key="2">
    <source>
        <dbReference type="Proteomes" id="UP000008634"/>
    </source>
</evidence>
<evidence type="ECO:0008006" key="3">
    <source>
        <dbReference type="Google" id="ProtNLM"/>
    </source>
</evidence>
<accession>E6X3S0</accession>